<evidence type="ECO:0000313" key="1">
    <source>
        <dbReference type="EMBL" id="MFD2599611.1"/>
    </source>
</evidence>
<dbReference type="EMBL" id="JBHUMA010000006">
    <property type="protein sequence ID" value="MFD2599611.1"/>
    <property type="molecule type" value="Genomic_DNA"/>
</dbReference>
<gene>
    <name evidence="1" type="ORF">ACFSQ3_11660</name>
</gene>
<sequence>MKEKNKYTQPKIDVVVVEIENQIAAGSVAVSPVSENGTITDEYQNEEQTFDVNW</sequence>
<evidence type="ECO:0008006" key="3">
    <source>
        <dbReference type="Google" id="ProtNLM"/>
    </source>
</evidence>
<accession>A0ABW5NKI8</accession>
<comment type="caution">
    <text evidence="1">The sequence shown here is derived from an EMBL/GenBank/DDBJ whole genome shotgun (WGS) entry which is preliminary data.</text>
</comment>
<evidence type="ECO:0000313" key="2">
    <source>
        <dbReference type="Proteomes" id="UP001597393"/>
    </source>
</evidence>
<dbReference type="RefSeq" id="WP_380869737.1">
    <property type="nucleotide sequence ID" value="NZ_JBHUMA010000006.1"/>
</dbReference>
<keyword evidence="2" id="KW-1185">Reference proteome</keyword>
<organism evidence="1 2">
    <name type="scientific">Sphingobacterium corticis</name>
    <dbReference type="NCBI Taxonomy" id="1812823"/>
    <lineage>
        <taxon>Bacteria</taxon>
        <taxon>Pseudomonadati</taxon>
        <taxon>Bacteroidota</taxon>
        <taxon>Sphingobacteriia</taxon>
        <taxon>Sphingobacteriales</taxon>
        <taxon>Sphingobacteriaceae</taxon>
        <taxon>Sphingobacterium</taxon>
    </lineage>
</organism>
<proteinExistence type="predicted"/>
<protein>
    <recommendedName>
        <fullName evidence="3">Benenodin family lasso peptide</fullName>
    </recommendedName>
</protein>
<reference evidence="2" key="1">
    <citation type="journal article" date="2019" name="Int. J. Syst. Evol. Microbiol.">
        <title>The Global Catalogue of Microorganisms (GCM) 10K type strain sequencing project: providing services to taxonomists for standard genome sequencing and annotation.</title>
        <authorList>
            <consortium name="The Broad Institute Genomics Platform"/>
            <consortium name="The Broad Institute Genome Sequencing Center for Infectious Disease"/>
            <person name="Wu L."/>
            <person name="Ma J."/>
        </authorList>
    </citation>
    <scope>NUCLEOTIDE SEQUENCE [LARGE SCALE GENOMIC DNA]</scope>
    <source>
        <strain evidence="2">KCTC 42248</strain>
    </source>
</reference>
<dbReference type="Proteomes" id="UP001597393">
    <property type="component" value="Unassembled WGS sequence"/>
</dbReference>
<name>A0ABW5NKI8_9SPHI</name>